<comment type="caution">
    <text evidence="2">The sequence shown here is derived from an EMBL/GenBank/DDBJ whole genome shotgun (WGS) entry which is preliminary data.</text>
</comment>
<proteinExistence type="predicted"/>
<dbReference type="AlphaFoldDB" id="A0A074RVM9"/>
<evidence type="ECO:0000313" key="3">
    <source>
        <dbReference type="Proteomes" id="UP000027456"/>
    </source>
</evidence>
<feature type="compositionally biased region" description="Polar residues" evidence="1">
    <location>
        <begin position="22"/>
        <end position="32"/>
    </location>
</feature>
<evidence type="ECO:0000313" key="2">
    <source>
        <dbReference type="EMBL" id="KEP48678.1"/>
    </source>
</evidence>
<dbReference type="OrthoDB" id="2269034at2759"/>
<dbReference type="Proteomes" id="UP000027456">
    <property type="component" value="Unassembled WGS sequence"/>
</dbReference>
<reference evidence="2 3" key="1">
    <citation type="submission" date="2013-12" db="EMBL/GenBank/DDBJ databases">
        <authorList>
            <person name="Cubeta M."/>
            <person name="Pakala S."/>
            <person name="Fedorova N."/>
            <person name="Thomas E."/>
            <person name="Dean R."/>
            <person name="Jabaji S."/>
            <person name="Neate S."/>
            <person name="Toda T."/>
            <person name="Tavantzis S."/>
            <person name="Vilgalys R."/>
            <person name="Bharathan N."/>
            <person name="Pakala S."/>
            <person name="Losada L.S."/>
            <person name="Zafar N."/>
            <person name="Nierman W."/>
        </authorList>
    </citation>
    <scope>NUCLEOTIDE SEQUENCE [LARGE SCALE GENOMIC DNA]</scope>
    <source>
        <strain evidence="2 3">123E</strain>
    </source>
</reference>
<evidence type="ECO:0000256" key="1">
    <source>
        <dbReference type="SAM" id="MobiDB-lite"/>
    </source>
</evidence>
<keyword evidence="3" id="KW-1185">Reference proteome</keyword>
<sequence>MSRSLCPNRERLDYRTKPGEMTESSPNRNVHSGTTIYSLPPEILTHIFSLAVLGQPCLIQDCPDPPYLELSQKDNYCPDNISHVCSLWRCIVTRLPSLWPHIDIALNHPLNPRLVARAKVFAARAGRTPLNIHIFDPDIEHAQRLRRFMLEFQGRPMYTISRMDPNTTNGFQFSPANPLHIRSLDFNFKLRKGLRSSHMSALEYFLAKCTPGVLTHYSMQIHVRTLSAFIEPADDPRTHDSVLLAIHSQHFENVWLGITHLRLNNLCPHWGSKAYHRLVELRIGKRVPTILEAQFVNILRSSPGLRVLHIETIVEDLSAPGDPIVPVSLEELEDLKINDRSELDFTACGEILRWIAPGPNPLQLTFNGHPSEGAMLFCTRSNITRFFGEAFTQESLTDIIRRCSRLEMLALNAGYFEVKNLHSILCPLDQRHMVGVVPKTRVDTLYLVNFLVLPLDDLVNAVEEYSVQRLILRNCSLSYDSEKGVKETKDPLAIRRLLSTVDKCSIVEYLGERCSLDPEGW</sequence>
<dbReference type="HOGENOM" id="CLU_025641_1_0_1"/>
<feature type="region of interest" description="Disordered" evidence="1">
    <location>
        <begin position="12"/>
        <end position="32"/>
    </location>
</feature>
<accession>A0A074RVM9</accession>
<dbReference type="EMBL" id="AZST01000473">
    <property type="protein sequence ID" value="KEP48678.1"/>
    <property type="molecule type" value="Genomic_DNA"/>
</dbReference>
<organism evidence="2 3">
    <name type="scientific">Rhizoctonia solani 123E</name>
    <dbReference type="NCBI Taxonomy" id="1423351"/>
    <lineage>
        <taxon>Eukaryota</taxon>
        <taxon>Fungi</taxon>
        <taxon>Dikarya</taxon>
        <taxon>Basidiomycota</taxon>
        <taxon>Agaricomycotina</taxon>
        <taxon>Agaricomycetes</taxon>
        <taxon>Cantharellales</taxon>
        <taxon>Ceratobasidiaceae</taxon>
        <taxon>Rhizoctonia</taxon>
    </lineage>
</organism>
<name>A0A074RVM9_9AGAM</name>
<dbReference type="Gene3D" id="1.20.1280.50">
    <property type="match status" value="1"/>
</dbReference>
<protein>
    <submittedName>
        <fullName evidence="2">F-box-like domain protein</fullName>
    </submittedName>
</protein>
<gene>
    <name evidence="2" type="ORF">V565_118420</name>
</gene>